<evidence type="ECO:0000313" key="1">
    <source>
        <dbReference type="EMBL" id="KAK5630325.1"/>
    </source>
</evidence>
<comment type="caution">
    <text evidence="1">The sequence shown here is derived from an EMBL/GenBank/DDBJ whole genome shotgun (WGS) entry which is preliminary data.</text>
</comment>
<keyword evidence="2" id="KW-1185">Reference proteome</keyword>
<evidence type="ECO:0000313" key="2">
    <source>
        <dbReference type="Proteomes" id="UP001305414"/>
    </source>
</evidence>
<organism evidence="1 2">
    <name type="scientific">Xylaria bambusicola</name>
    <dbReference type="NCBI Taxonomy" id="326684"/>
    <lineage>
        <taxon>Eukaryota</taxon>
        <taxon>Fungi</taxon>
        <taxon>Dikarya</taxon>
        <taxon>Ascomycota</taxon>
        <taxon>Pezizomycotina</taxon>
        <taxon>Sordariomycetes</taxon>
        <taxon>Xylariomycetidae</taxon>
        <taxon>Xylariales</taxon>
        <taxon>Xylariaceae</taxon>
        <taxon>Xylaria</taxon>
    </lineage>
</organism>
<gene>
    <name evidence="1" type="ORF">RRF57_006040</name>
</gene>
<accession>A0AAN7UDM6</accession>
<sequence>MGPAGFAAVWTTDTLEADRGLILPDLIEEAPLLRPLFVPFTLKFLVSIGGALSSASQLQRKNSPRQEL</sequence>
<reference evidence="1 2" key="1">
    <citation type="submission" date="2023-10" db="EMBL/GenBank/DDBJ databases">
        <title>Draft genome sequence of Xylaria bambusicola isolate GMP-LS, the root and basal stem rot pathogen of sugarcane in Indonesia.</title>
        <authorList>
            <person name="Selvaraj P."/>
            <person name="Muralishankar V."/>
            <person name="Muruganantham S."/>
            <person name="Sp S."/>
            <person name="Haryani S."/>
            <person name="Lau K.J.X."/>
            <person name="Naqvi N.I."/>
        </authorList>
    </citation>
    <scope>NUCLEOTIDE SEQUENCE [LARGE SCALE GENOMIC DNA]</scope>
    <source>
        <strain evidence="1">GMP-LS</strain>
    </source>
</reference>
<name>A0AAN7UDM6_9PEZI</name>
<dbReference type="Proteomes" id="UP001305414">
    <property type="component" value="Unassembled WGS sequence"/>
</dbReference>
<dbReference type="EMBL" id="JAWHQM010000015">
    <property type="protein sequence ID" value="KAK5630325.1"/>
    <property type="molecule type" value="Genomic_DNA"/>
</dbReference>
<protein>
    <submittedName>
        <fullName evidence="1">Uncharacterized protein</fullName>
    </submittedName>
</protein>
<dbReference type="AlphaFoldDB" id="A0AAN7UDM6"/>
<proteinExistence type="predicted"/>